<dbReference type="Proteomes" id="UP001207742">
    <property type="component" value="Unassembled WGS sequence"/>
</dbReference>
<dbReference type="InterPro" id="IPR001542">
    <property type="entry name" value="Defensin_invertebrate/fungal"/>
</dbReference>
<evidence type="ECO:0000259" key="2">
    <source>
        <dbReference type="Pfam" id="PF01097"/>
    </source>
</evidence>
<evidence type="ECO:0000313" key="3">
    <source>
        <dbReference type="EMBL" id="MCW3487722.1"/>
    </source>
</evidence>
<accession>A0ABT3IUR0</accession>
<dbReference type="InterPro" id="IPR036574">
    <property type="entry name" value="Scorpion_toxin-like_sf"/>
</dbReference>
<dbReference type="Gene3D" id="3.30.30.10">
    <property type="entry name" value="Knottin, scorpion toxin-like"/>
    <property type="match status" value="1"/>
</dbReference>
<name>A0ABT3IUR0_9BACT</name>
<reference evidence="3 4" key="1">
    <citation type="submission" date="2022-10" db="EMBL/GenBank/DDBJ databases">
        <title>Chitinophaga nivalis PC15 sp. nov., isolated from Pyeongchang county, South Korea.</title>
        <authorList>
            <person name="Trinh H.N."/>
        </authorList>
    </citation>
    <scope>NUCLEOTIDE SEQUENCE [LARGE SCALE GENOMIC DNA]</scope>
    <source>
        <strain evidence="3 4">PC14</strain>
    </source>
</reference>
<keyword evidence="4" id="KW-1185">Reference proteome</keyword>
<gene>
    <name evidence="3" type="ORF">OL497_27765</name>
</gene>
<sequence length="67" mass="7089">MKHLQTLGKNLNRGDLKTISGGNMASIKDLFGTRCTSSSQCTAPCQADGYRGGICIGLGIMTCRCYA</sequence>
<evidence type="ECO:0000313" key="4">
    <source>
        <dbReference type="Proteomes" id="UP001207742"/>
    </source>
</evidence>
<evidence type="ECO:0000256" key="1">
    <source>
        <dbReference type="ARBA" id="ARBA00023157"/>
    </source>
</evidence>
<feature type="domain" description="Invertebrate defensins family profile" evidence="2">
    <location>
        <begin position="37"/>
        <end position="66"/>
    </location>
</feature>
<organism evidence="3 4">
    <name type="scientific">Chitinophaga nivalis</name>
    <dbReference type="NCBI Taxonomy" id="2991709"/>
    <lineage>
        <taxon>Bacteria</taxon>
        <taxon>Pseudomonadati</taxon>
        <taxon>Bacteroidota</taxon>
        <taxon>Chitinophagia</taxon>
        <taxon>Chitinophagales</taxon>
        <taxon>Chitinophagaceae</taxon>
        <taxon>Chitinophaga</taxon>
    </lineage>
</organism>
<dbReference type="EMBL" id="JAPDNS010000002">
    <property type="protein sequence ID" value="MCW3487722.1"/>
    <property type="molecule type" value="Genomic_DNA"/>
</dbReference>
<protein>
    <recommendedName>
        <fullName evidence="2">Invertebrate defensins family profile domain-containing protein</fullName>
    </recommendedName>
</protein>
<proteinExistence type="predicted"/>
<comment type="caution">
    <text evidence="3">The sequence shown here is derived from an EMBL/GenBank/DDBJ whole genome shotgun (WGS) entry which is preliminary data.</text>
</comment>
<keyword evidence="1" id="KW-1015">Disulfide bond</keyword>
<dbReference type="RefSeq" id="WP_264734527.1">
    <property type="nucleotide sequence ID" value="NZ_JAPDNR010000001.1"/>
</dbReference>
<dbReference type="Pfam" id="PF01097">
    <property type="entry name" value="Defensin_2"/>
    <property type="match status" value="1"/>
</dbReference>
<dbReference type="SUPFAM" id="SSF57095">
    <property type="entry name" value="Scorpion toxin-like"/>
    <property type="match status" value="1"/>
</dbReference>